<organism evidence="1 2">
    <name type="scientific">Rhodothermus profundi</name>
    <dbReference type="NCBI Taxonomy" id="633813"/>
    <lineage>
        <taxon>Bacteria</taxon>
        <taxon>Pseudomonadati</taxon>
        <taxon>Rhodothermota</taxon>
        <taxon>Rhodothermia</taxon>
        <taxon>Rhodothermales</taxon>
        <taxon>Rhodothermaceae</taxon>
        <taxon>Rhodothermus</taxon>
    </lineage>
</organism>
<accession>A0A1M6URG8</accession>
<proteinExistence type="predicted"/>
<keyword evidence="2" id="KW-1185">Reference proteome</keyword>
<dbReference type="STRING" id="633813.SAMN04488087_1828"/>
<dbReference type="OrthoDB" id="5506293at2"/>
<name>A0A1M6URG8_9BACT</name>
<dbReference type="AlphaFoldDB" id="A0A1M6URG8"/>
<evidence type="ECO:0000313" key="1">
    <source>
        <dbReference type="EMBL" id="SHK71783.1"/>
    </source>
</evidence>
<dbReference type="EMBL" id="FRAU01000005">
    <property type="protein sequence ID" value="SHK71783.1"/>
    <property type="molecule type" value="Genomic_DNA"/>
</dbReference>
<reference evidence="2" key="1">
    <citation type="submission" date="2016-11" db="EMBL/GenBank/DDBJ databases">
        <authorList>
            <person name="Varghese N."/>
            <person name="Submissions S."/>
        </authorList>
    </citation>
    <scope>NUCLEOTIDE SEQUENCE [LARGE SCALE GENOMIC DNA]</scope>
    <source>
        <strain evidence="2">DSM 22212</strain>
    </source>
</reference>
<dbReference type="RefSeq" id="WP_072715651.1">
    <property type="nucleotide sequence ID" value="NZ_FRAU01000005.1"/>
</dbReference>
<dbReference type="Proteomes" id="UP000185812">
    <property type="component" value="Unassembled WGS sequence"/>
</dbReference>
<gene>
    <name evidence="1" type="ORF">SAMN04488087_1828</name>
</gene>
<evidence type="ECO:0000313" key="2">
    <source>
        <dbReference type="Proteomes" id="UP000185812"/>
    </source>
</evidence>
<sequence length="171" mass="19277">MQTTPELQQAVRVVDPTPYFRYLEERFGIPPATFDGYVLVQPGRKKVYIVTADHRPPAHPRPRTVGLPFLRIYLKFPKLSTAAAQQFGHAATRNVIDTEPPQAEAFLTRRTFRARPEQLARCTGRGYVLIRYQGHTLGVGFLIPDEAGGRVESMLPKSWARDPSSFSLLAE</sequence>
<protein>
    <submittedName>
        <fullName evidence="1">Ribosome biogenesis protein, NOL1/NOP2/fmu family</fullName>
    </submittedName>
</protein>